<evidence type="ECO:0000256" key="1">
    <source>
        <dbReference type="SAM" id="Coils"/>
    </source>
</evidence>
<sequence>MPLWQGVIPTPHDFLQARAATARFKRTCLALAFRLWRTRVAESSRWVESFQEQHSRALRRCWTAWRSKSKDRDGVREGASWSADARWDARARACSQQMLELRCRELGALRLQEVFRAWSGHLCALSRDLRKEDALRARRLGALRQREKELEEQETRTERQNRRNEDAVKRRLWASLVGTRDQLALRCSWNAWHGATAGLAAAFRRAGRRRERRPLLLQVVVAWAGWATLQWRRRQLDLCLRASAWDAQRSAARLGARRLRLALVATCRWAFGAWRRFLRQSRGLEALVAEVSAALGAAKVGVRADGPFRAADGHSNVGDLLEAAVEVVEERVRRFWAPVLQGALLLWRTLACAAVLRRARGARRLQLRSSGEAARRRSAQRCVERWVAELSSALLEVSLWAWKLQAEARQGGFPLQTPAAPYFEACLESGEVQGDEPAVFRSLGALQSKGLASDDRWAVGGKSERLSRDQWFPCSRLRGISRAPTFWPPKSPMNRALARGQAAPDRSAAAGVIREVQQRVLPCHGFSLSADPEDTEVLQRVTQMQGFLQSGRVDPGITPALEQSVQLSGYSRLLSKPMKAKAVPKAKGASLALALPGASLEDTWKHSHRPGKAVWVAATWNKFEPQEMKWDGSKFYHIFQVGAGGWESFQLLVDGRWEQCVYPSIPDGCPFVEYDLLGPNNRGHGKNWTVGRHPQDGARAGDKVRVQVAVNGQGLPRQVTWRKEARLTLGTVEGDSKTASLAAPRPAGSSAPSFAAAASAAVSAAAAAGAARRAARKGNRKPRAALRSVVLQPGPLPHVVLSEGDSQATVYLRGAHLASFKAKGVEWLGLRADCALDGSKQNISGGFPICFPQFGPGKVIVQHGFARNMDWELDENKSSESKCVLILEETEETMKTWPHQFRCTYTVELKDDELHCCLKVVNKSESDCTFTTGIHSYYDTSDVDTLRIEGKFSGCTKEDRTQDPPEPTTYDKDEITISQFADEIYQKVWPGTVTLKDPKKGELDIVSGGGWRDLVIWNPYGDDKMGYKTFVCVESVEGEPVPLKPGAAWDATVKLVARNT</sequence>
<dbReference type="Proteomes" id="UP001178507">
    <property type="component" value="Unassembled WGS sequence"/>
</dbReference>
<name>A0AA36NKV1_9DINO</name>
<dbReference type="GO" id="GO:0005737">
    <property type="term" value="C:cytoplasm"/>
    <property type="evidence" value="ECO:0007669"/>
    <property type="project" value="TreeGrafter"/>
</dbReference>
<dbReference type="PANTHER" id="PTHR11122:SF39">
    <property type="entry name" value="GLUCOSE-6-PHOSPHATE 1-EPIMERASE"/>
    <property type="match status" value="1"/>
</dbReference>
<dbReference type="SUPFAM" id="SSF74650">
    <property type="entry name" value="Galactose mutarotase-like"/>
    <property type="match status" value="1"/>
</dbReference>
<proteinExistence type="predicted"/>
<evidence type="ECO:0000313" key="3">
    <source>
        <dbReference type="Proteomes" id="UP001178507"/>
    </source>
</evidence>
<feature type="coiled-coil region" evidence="1">
    <location>
        <begin position="140"/>
        <end position="170"/>
    </location>
</feature>
<keyword evidence="1" id="KW-0175">Coiled coil</keyword>
<dbReference type="AlphaFoldDB" id="A0AA36NKV1"/>
<dbReference type="InterPro" id="IPR014718">
    <property type="entry name" value="GH-type_carb-bd"/>
</dbReference>
<dbReference type="Gene3D" id="2.70.98.10">
    <property type="match status" value="1"/>
</dbReference>
<dbReference type="InterPro" id="IPR008183">
    <property type="entry name" value="Aldose_1/G6P_1-epimerase"/>
</dbReference>
<dbReference type="GO" id="GO:0005975">
    <property type="term" value="P:carbohydrate metabolic process"/>
    <property type="evidence" value="ECO:0007669"/>
    <property type="project" value="InterPro"/>
</dbReference>
<dbReference type="Pfam" id="PF01263">
    <property type="entry name" value="Aldose_epim"/>
    <property type="match status" value="1"/>
</dbReference>
<protein>
    <recommendedName>
        <fullName evidence="4">Glucose-6-phosphate 1-epimerase</fullName>
    </recommendedName>
</protein>
<dbReference type="EMBL" id="CAUJNA010003624">
    <property type="protein sequence ID" value="CAJ1406328.1"/>
    <property type="molecule type" value="Genomic_DNA"/>
</dbReference>
<reference evidence="2" key="1">
    <citation type="submission" date="2023-08" db="EMBL/GenBank/DDBJ databases">
        <authorList>
            <person name="Chen Y."/>
            <person name="Shah S."/>
            <person name="Dougan E. K."/>
            <person name="Thang M."/>
            <person name="Chan C."/>
        </authorList>
    </citation>
    <scope>NUCLEOTIDE SEQUENCE</scope>
</reference>
<dbReference type="GO" id="GO:0030246">
    <property type="term" value="F:carbohydrate binding"/>
    <property type="evidence" value="ECO:0007669"/>
    <property type="project" value="InterPro"/>
</dbReference>
<keyword evidence="3" id="KW-1185">Reference proteome</keyword>
<dbReference type="PANTHER" id="PTHR11122">
    <property type="entry name" value="APOSPORY-ASSOCIATED PROTEIN C-RELATED"/>
    <property type="match status" value="1"/>
</dbReference>
<comment type="caution">
    <text evidence="2">The sequence shown here is derived from an EMBL/GenBank/DDBJ whole genome shotgun (WGS) entry which is preliminary data.</text>
</comment>
<evidence type="ECO:0000313" key="2">
    <source>
        <dbReference type="EMBL" id="CAJ1406328.1"/>
    </source>
</evidence>
<dbReference type="InterPro" id="IPR011013">
    <property type="entry name" value="Gal_mutarotase_sf_dom"/>
</dbReference>
<gene>
    <name evidence="2" type="ORF">EVOR1521_LOCUS28319</name>
</gene>
<accession>A0AA36NKV1</accession>
<organism evidence="2 3">
    <name type="scientific">Effrenium voratum</name>
    <dbReference type="NCBI Taxonomy" id="2562239"/>
    <lineage>
        <taxon>Eukaryota</taxon>
        <taxon>Sar</taxon>
        <taxon>Alveolata</taxon>
        <taxon>Dinophyceae</taxon>
        <taxon>Suessiales</taxon>
        <taxon>Symbiodiniaceae</taxon>
        <taxon>Effrenium</taxon>
    </lineage>
</organism>
<evidence type="ECO:0008006" key="4">
    <source>
        <dbReference type="Google" id="ProtNLM"/>
    </source>
</evidence>
<dbReference type="GO" id="GO:0047938">
    <property type="term" value="F:glucose-6-phosphate 1-epimerase activity"/>
    <property type="evidence" value="ECO:0007669"/>
    <property type="project" value="TreeGrafter"/>
</dbReference>